<keyword evidence="4" id="KW-0762">Sugar transport</keyword>
<keyword evidence="17" id="KW-1185">Reference proteome</keyword>
<dbReference type="SUPFAM" id="SSF55604">
    <property type="entry name" value="Glucose permease domain IIB"/>
    <property type="match status" value="1"/>
</dbReference>
<dbReference type="EC" id="2.7.1.-" evidence="16"/>
<feature type="transmembrane region" description="Helical" evidence="12">
    <location>
        <begin position="110"/>
        <end position="130"/>
    </location>
</feature>
<dbReference type="InterPro" id="IPR036878">
    <property type="entry name" value="Glu_permease_IIB"/>
</dbReference>
<proteinExistence type="predicted"/>
<evidence type="ECO:0000256" key="2">
    <source>
        <dbReference type="ARBA" id="ARBA00022448"/>
    </source>
</evidence>
<evidence type="ECO:0000259" key="13">
    <source>
        <dbReference type="PROSITE" id="PS51093"/>
    </source>
</evidence>
<dbReference type="SUPFAM" id="SSF51261">
    <property type="entry name" value="Duplicated hybrid motif"/>
    <property type="match status" value="1"/>
</dbReference>
<reference evidence="16 17" key="1">
    <citation type="submission" date="2024-09" db="EMBL/GenBank/DDBJ databases">
        <authorList>
            <person name="Ruan L."/>
        </authorList>
    </citation>
    <scope>NUCLEOTIDE SEQUENCE [LARGE SCALE GENOMIC DNA]</scope>
    <source>
        <strain evidence="16 17">D33</strain>
    </source>
</reference>
<evidence type="ECO:0000256" key="6">
    <source>
        <dbReference type="ARBA" id="ARBA00022683"/>
    </source>
</evidence>
<feature type="transmembrane region" description="Helical" evidence="12">
    <location>
        <begin position="208"/>
        <end position="227"/>
    </location>
</feature>
<keyword evidence="7 12" id="KW-0812">Transmembrane</keyword>
<dbReference type="Pfam" id="PF00367">
    <property type="entry name" value="PTS_EIIB"/>
    <property type="match status" value="1"/>
</dbReference>
<dbReference type="Gene3D" id="2.70.70.10">
    <property type="entry name" value="Glucose Permease (Domain IIA)"/>
    <property type="match status" value="1"/>
</dbReference>
<sequence>MDHSKLAKEILHLVGGKENVQSLTHCATRLRFVLNNNERADAKKLEQTSGVLKVVIGGGQFQVVIGNDVSEVYKHIDREGGFANKEASQGNDAQKTSLTSKIFSVISGSLSPLIPVFAGAGLVKALLIVLERLGWIAADSSTYAILAAAGNSVFYFLPIMLGVTIARVYNVSSFVAAAIGAALLEPNFTALGTTGGSTSFLGIPVPLLDYASSVFPMFIAVSLYAVLERFLKRIIHKNLQLFAVPFISLVIMVPLTAILIGPFGVYVGQWIGVAVNFLINANPIIAGAILGGVWFFVVLLGLHWAVVPIIMSNLATGNGDVIVPLLAPSSAAAMGIALGVFLKTRDKDLKALGGSTFLSGILSGVTEPIMYGIILRYRKTLIYLIIASAVGSAVEGALGVKLIAFNFFVSIFTLPAQSPLLYFVIGLLVSLLLAAIFPLLFGYDTADKKAHPTAQTEHPAEAAASQQSETIVFSPLSGRVVGLEQVEDAVFSSESMGKGIAIEPDKGVLLSPLDGKVAVTVGSSHAIAVRAEDGVEVLMHIGIDTVKLKGRHFSQKVSEGDTVRKGDVLIEFDVEGIKAEGFKLTTPIVITNTHEFREIRVAASTGPIQPLQDLLKITKQE</sequence>
<dbReference type="InterPro" id="IPR013013">
    <property type="entry name" value="PTS_EIIC_1"/>
</dbReference>
<evidence type="ECO:0000256" key="10">
    <source>
        <dbReference type="ARBA" id="ARBA00023136"/>
    </source>
</evidence>
<feature type="transmembrane region" description="Helical" evidence="12">
    <location>
        <begin position="284"/>
        <end position="310"/>
    </location>
</feature>
<feature type="transmembrane region" description="Helical" evidence="12">
    <location>
        <begin position="420"/>
        <end position="441"/>
    </location>
</feature>
<keyword evidence="10 12" id="KW-0472">Membrane</keyword>
<keyword evidence="5 16" id="KW-0808">Transferase</keyword>
<name>A0ABV5B2W2_9BACL</name>
<keyword evidence="8" id="KW-0418">Kinase</keyword>
<dbReference type="InterPro" id="IPR001996">
    <property type="entry name" value="PTS_IIB_1"/>
</dbReference>
<evidence type="ECO:0000256" key="1">
    <source>
        <dbReference type="ARBA" id="ARBA00004651"/>
    </source>
</evidence>
<keyword evidence="9 12" id="KW-1133">Transmembrane helix</keyword>
<evidence type="ECO:0000256" key="4">
    <source>
        <dbReference type="ARBA" id="ARBA00022597"/>
    </source>
</evidence>
<dbReference type="NCBIfam" id="TIGR00830">
    <property type="entry name" value="PTBA"/>
    <property type="match status" value="1"/>
</dbReference>
<dbReference type="InterPro" id="IPR011055">
    <property type="entry name" value="Dup_hybrid_motif"/>
</dbReference>
<evidence type="ECO:0000256" key="7">
    <source>
        <dbReference type="ARBA" id="ARBA00022692"/>
    </source>
</evidence>
<dbReference type="Pfam" id="PF02378">
    <property type="entry name" value="PTS_EIIC"/>
    <property type="match status" value="1"/>
</dbReference>
<organism evidence="16 17">
    <name type="scientific">Paenibacillus terreus</name>
    <dbReference type="NCBI Taxonomy" id="1387834"/>
    <lineage>
        <taxon>Bacteria</taxon>
        <taxon>Bacillati</taxon>
        <taxon>Bacillota</taxon>
        <taxon>Bacilli</taxon>
        <taxon>Bacillales</taxon>
        <taxon>Paenibacillaceae</taxon>
        <taxon>Paenibacillus</taxon>
    </lineage>
</organism>
<dbReference type="InterPro" id="IPR018113">
    <property type="entry name" value="PTrfase_EIIB_Cys"/>
</dbReference>
<dbReference type="PROSITE" id="PS00371">
    <property type="entry name" value="PTS_EIIA_TYPE_1_HIS"/>
    <property type="match status" value="1"/>
</dbReference>
<feature type="domain" description="PTS EIIC type-1" evidence="15">
    <location>
        <begin position="104"/>
        <end position="457"/>
    </location>
</feature>
<feature type="transmembrane region" description="Helical" evidence="12">
    <location>
        <begin position="239"/>
        <end position="264"/>
    </location>
</feature>
<dbReference type="InterPro" id="IPR011297">
    <property type="entry name" value="PTS_IIABC_b_glu"/>
</dbReference>
<evidence type="ECO:0000259" key="14">
    <source>
        <dbReference type="PROSITE" id="PS51098"/>
    </source>
</evidence>
<dbReference type="EMBL" id="JBHILM010000003">
    <property type="protein sequence ID" value="MFB5679997.1"/>
    <property type="molecule type" value="Genomic_DNA"/>
</dbReference>
<feature type="transmembrane region" description="Helical" evidence="12">
    <location>
        <begin position="322"/>
        <end position="342"/>
    </location>
</feature>
<evidence type="ECO:0000256" key="12">
    <source>
        <dbReference type="SAM" id="Phobius"/>
    </source>
</evidence>
<dbReference type="PROSITE" id="PS51098">
    <property type="entry name" value="PTS_EIIB_TYPE_1"/>
    <property type="match status" value="1"/>
</dbReference>
<comment type="subcellular location">
    <subcellularLocation>
        <location evidence="1">Cell membrane</location>
        <topology evidence="1">Multi-pass membrane protein</topology>
    </subcellularLocation>
</comment>
<evidence type="ECO:0000256" key="11">
    <source>
        <dbReference type="PROSITE-ProRule" id="PRU00421"/>
    </source>
</evidence>
<dbReference type="InterPro" id="IPR050558">
    <property type="entry name" value="PTS_Sugar-Specific_Components"/>
</dbReference>
<dbReference type="CDD" id="cd00212">
    <property type="entry name" value="PTS_IIB_glc"/>
    <property type="match status" value="1"/>
</dbReference>
<evidence type="ECO:0000313" key="17">
    <source>
        <dbReference type="Proteomes" id="UP001580407"/>
    </source>
</evidence>
<dbReference type="PROSITE" id="PS01035">
    <property type="entry name" value="PTS_EIIB_TYPE_1_CYS"/>
    <property type="match status" value="1"/>
</dbReference>
<feature type="transmembrane region" description="Helical" evidence="12">
    <location>
        <begin position="354"/>
        <end position="374"/>
    </location>
</feature>
<dbReference type="PROSITE" id="PS51103">
    <property type="entry name" value="PTS_EIIC_TYPE_1"/>
    <property type="match status" value="1"/>
</dbReference>
<evidence type="ECO:0000256" key="9">
    <source>
        <dbReference type="ARBA" id="ARBA00022989"/>
    </source>
</evidence>
<dbReference type="RefSeq" id="WP_375523828.1">
    <property type="nucleotide sequence ID" value="NZ_JBHILM010000003.1"/>
</dbReference>
<gene>
    <name evidence="16" type="ORF">ACE3NQ_03560</name>
</gene>
<keyword evidence="6" id="KW-0598">Phosphotransferase system</keyword>
<dbReference type="Pfam" id="PF00358">
    <property type="entry name" value="PTS_EIIA_1"/>
    <property type="match status" value="1"/>
</dbReference>
<dbReference type="GO" id="GO:0016740">
    <property type="term" value="F:transferase activity"/>
    <property type="evidence" value="ECO:0007669"/>
    <property type="project" value="UniProtKB-KW"/>
</dbReference>
<evidence type="ECO:0000256" key="5">
    <source>
        <dbReference type="ARBA" id="ARBA00022679"/>
    </source>
</evidence>
<dbReference type="PANTHER" id="PTHR30175">
    <property type="entry name" value="PHOSPHOTRANSFERASE SYSTEM TRANSPORT PROTEIN"/>
    <property type="match status" value="1"/>
</dbReference>
<dbReference type="PROSITE" id="PS51093">
    <property type="entry name" value="PTS_EIIA_TYPE_1"/>
    <property type="match status" value="1"/>
</dbReference>
<evidence type="ECO:0000313" key="16">
    <source>
        <dbReference type="EMBL" id="MFB5679997.1"/>
    </source>
</evidence>
<dbReference type="PANTHER" id="PTHR30175:SF1">
    <property type="entry name" value="PTS SYSTEM ARBUTIN-, CELLOBIOSE-, AND SALICIN-SPECIFIC EIIBC COMPONENT-RELATED"/>
    <property type="match status" value="1"/>
</dbReference>
<dbReference type="NCBIfam" id="TIGR01995">
    <property type="entry name" value="PTS-II-ABC-beta"/>
    <property type="match status" value="1"/>
</dbReference>
<keyword evidence="3" id="KW-1003">Cell membrane</keyword>
<feature type="active site" description="Phosphocysteine intermediate; for EIIB activity" evidence="11">
    <location>
        <position position="26"/>
    </location>
</feature>
<comment type="caution">
    <text evidence="16">The sequence shown here is derived from an EMBL/GenBank/DDBJ whole genome shotgun (WGS) entry which is preliminary data.</text>
</comment>
<dbReference type="InterPro" id="IPR003352">
    <property type="entry name" value="PTS_EIIC"/>
</dbReference>
<evidence type="ECO:0000256" key="3">
    <source>
        <dbReference type="ARBA" id="ARBA00022475"/>
    </source>
</evidence>
<evidence type="ECO:0000256" key="8">
    <source>
        <dbReference type="ARBA" id="ARBA00022777"/>
    </source>
</evidence>
<feature type="transmembrane region" description="Helical" evidence="12">
    <location>
        <begin position="168"/>
        <end position="188"/>
    </location>
</feature>
<accession>A0ABV5B2W2</accession>
<feature type="domain" description="PTS EIIA type-1" evidence="13">
    <location>
        <begin position="488"/>
        <end position="592"/>
    </location>
</feature>
<protein>
    <submittedName>
        <fullName evidence="16">Beta-glucoside-specific PTS transporter subunit IIABC</fullName>
        <ecNumber evidence="16">2.7.1.-</ecNumber>
    </submittedName>
</protein>
<dbReference type="Proteomes" id="UP001580407">
    <property type="component" value="Unassembled WGS sequence"/>
</dbReference>
<feature type="domain" description="PTS EIIB type-1" evidence="14">
    <location>
        <begin position="4"/>
        <end position="86"/>
    </location>
</feature>
<dbReference type="Gene3D" id="3.30.1360.60">
    <property type="entry name" value="Glucose permease domain IIB"/>
    <property type="match status" value="1"/>
</dbReference>
<feature type="transmembrane region" description="Helical" evidence="12">
    <location>
        <begin position="381"/>
        <end position="408"/>
    </location>
</feature>
<feature type="transmembrane region" description="Helical" evidence="12">
    <location>
        <begin position="142"/>
        <end position="161"/>
    </location>
</feature>
<keyword evidence="2" id="KW-0813">Transport</keyword>
<dbReference type="InterPro" id="IPR001127">
    <property type="entry name" value="PTS_EIIA_1_perm"/>
</dbReference>
<evidence type="ECO:0000259" key="15">
    <source>
        <dbReference type="PROSITE" id="PS51103"/>
    </source>
</evidence>